<accession>A0ABN7SVU7</accession>
<evidence type="ECO:0000256" key="1">
    <source>
        <dbReference type="SAM" id="Coils"/>
    </source>
</evidence>
<feature type="compositionally biased region" description="Basic and acidic residues" evidence="2">
    <location>
        <begin position="483"/>
        <end position="512"/>
    </location>
</feature>
<feature type="region of interest" description="Disordered" evidence="2">
    <location>
        <begin position="365"/>
        <end position="404"/>
    </location>
</feature>
<reference evidence="3 4" key="1">
    <citation type="submission" date="2021-04" db="EMBL/GenBank/DDBJ databases">
        <authorList>
            <person name="Bliznina A."/>
        </authorList>
    </citation>
    <scope>NUCLEOTIDE SEQUENCE [LARGE SCALE GENOMIC DNA]</scope>
</reference>
<keyword evidence="4" id="KW-1185">Reference proteome</keyword>
<keyword evidence="1" id="KW-0175">Coiled coil</keyword>
<dbReference type="PANTHER" id="PTHR15131">
    <property type="entry name" value="SMALL NUCLEAR RNA ACTIVATING COMPLEX, POLYPEPTIDE 1"/>
    <property type="match status" value="1"/>
</dbReference>
<dbReference type="Pfam" id="PF09808">
    <property type="entry name" value="SNAPC1"/>
    <property type="match status" value="1"/>
</dbReference>
<proteinExistence type="predicted"/>
<feature type="coiled-coil region" evidence="1">
    <location>
        <begin position="566"/>
        <end position="618"/>
    </location>
</feature>
<sequence>MEAGRKAAGFVTDLDNLIHRMKLEDIQDRFKFSEFTKKWQDMGYYNLFDGRSSESDKADFIESCFHILVQFFRLDNVGDHGKTMCIYMLFALYSTQRCTPKRKIRLGTQDFVSMWTFAKRAYCMGVGLEQYAIFWQLYHLHAFEYPLTSTPKLLGTSDIWLPKINADEASPALENVVNKIPPQFGEELSRACTALRITHDAYRSTFQRWHDMSPPGMPLMEFESIENPAEEIDSIRRGIMERYQHQTGNAPPDVEDNSIFTRRQRIRRTAQTSLVSSYFVVDEGGQQQAPQPPKEPKKVIVRQHKPVETFIQKHLVEKQNLFPKGNRSIYPSKDLVQIANSNRVKRGRPFVVDVERRVIQKGKRGQWHVREDKLQDSETEEEDEAEKDVVQEVASSDDEKEDGVKKNIKHVIRVTRDRVRNEIERKNRMEELDQERKELEAAREQGVSQDTLALIEKEMKKKQKIIDLMGPVKVKNPNVGRPRKQDPRKEETRAKPPSKKEQKEKLQMEIEKMRKKRVTQAASRKSKLAKITDQDEPKKKRVRRTKAQMEEARRIEGEMKAQKVFEREENARRKQAEKDAARLLKQAEKEEKKAKKLAEKEEKERKRANDHMDFYKLKVGDYMQIEDEGIVEGPVIIKITRIDETLEAIRGFIWKIMDGEVGMALYERLWMPIHEKRFDREYVFCREDFVQKVTMRKAKNGLKLSAKSAQHVAAKYPDL</sequence>
<evidence type="ECO:0000256" key="2">
    <source>
        <dbReference type="SAM" id="MobiDB-lite"/>
    </source>
</evidence>
<protein>
    <submittedName>
        <fullName evidence="3">Oidioi.mRNA.OKI2018_I69.chr1.g2610.t1.cds</fullName>
    </submittedName>
</protein>
<feature type="compositionally biased region" description="Basic residues" evidence="2">
    <location>
        <begin position="513"/>
        <end position="528"/>
    </location>
</feature>
<organism evidence="3 4">
    <name type="scientific">Oikopleura dioica</name>
    <name type="common">Tunicate</name>
    <dbReference type="NCBI Taxonomy" id="34765"/>
    <lineage>
        <taxon>Eukaryota</taxon>
        <taxon>Metazoa</taxon>
        <taxon>Chordata</taxon>
        <taxon>Tunicata</taxon>
        <taxon>Appendicularia</taxon>
        <taxon>Copelata</taxon>
        <taxon>Oikopleuridae</taxon>
        <taxon>Oikopleura</taxon>
    </lineage>
</organism>
<gene>
    <name evidence="3" type="ORF">OKIOD_LOCUS11375</name>
</gene>
<dbReference type="PANTHER" id="PTHR15131:SF3">
    <property type="entry name" value="SNRNA-ACTIVATING PROTEIN COMPLEX SUBUNIT 1"/>
    <property type="match status" value="1"/>
</dbReference>
<dbReference type="EMBL" id="OU015566">
    <property type="protein sequence ID" value="CAG5105963.1"/>
    <property type="molecule type" value="Genomic_DNA"/>
</dbReference>
<evidence type="ECO:0000313" key="4">
    <source>
        <dbReference type="Proteomes" id="UP001158576"/>
    </source>
</evidence>
<name>A0ABN7SVU7_OIKDI</name>
<feature type="region of interest" description="Disordered" evidence="2">
    <location>
        <begin position="470"/>
        <end position="550"/>
    </location>
</feature>
<dbReference type="InterPro" id="IPR019188">
    <property type="entry name" value="SNAPC1"/>
</dbReference>
<dbReference type="Proteomes" id="UP001158576">
    <property type="component" value="Chromosome 1"/>
</dbReference>
<feature type="coiled-coil region" evidence="1">
    <location>
        <begin position="422"/>
        <end position="449"/>
    </location>
</feature>
<feature type="compositionally biased region" description="Acidic residues" evidence="2">
    <location>
        <begin position="377"/>
        <end position="386"/>
    </location>
</feature>
<evidence type="ECO:0000313" key="3">
    <source>
        <dbReference type="EMBL" id="CAG5105963.1"/>
    </source>
</evidence>